<proteinExistence type="predicted"/>
<protein>
    <submittedName>
        <fullName evidence="1">Uncharacterized protein</fullName>
    </submittedName>
</protein>
<name>W1PM39_AMBTC</name>
<keyword evidence="2" id="KW-1185">Reference proteome</keyword>
<dbReference type="Proteomes" id="UP000017836">
    <property type="component" value="Unassembled WGS sequence"/>
</dbReference>
<dbReference type="AlphaFoldDB" id="W1PM39"/>
<accession>W1PM39</accession>
<evidence type="ECO:0000313" key="1">
    <source>
        <dbReference type="EMBL" id="ERN09128.1"/>
    </source>
</evidence>
<dbReference type="Gramene" id="ERN09128">
    <property type="protein sequence ID" value="ERN09128"/>
    <property type="gene ID" value="AMTR_s00014p00159580"/>
</dbReference>
<dbReference type="EMBL" id="KI393051">
    <property type="protein sequence ID" value="ERN09128.1"/>
    <property type="molecule type" value="Genomic_DNA"/>
</dbReference>
<dbReference type="HOGENOM" id="CLU_2174356_0_0_1"/>
<sequence>MRMAWETCLDLSGLRNFMVPHYGRVGHVTNEYRRWWDSTNYKDQIDMKNLLLQDETRSLFDDLDLIFVGGREGTVLCNEGGTTFDCSKGKRGLVAADLTESIVARGFPQL</sequence>
<evidence type="ECO:0000313" key="2">
    <source>
        <dbReference type="Proteomes" id="UP000017836"/>
    </source>
</evidence>
<gene>
    <name evidence="1" type="ORF">AMTR_s00014p00159580</name>
</gene>
<organism evidence="1 2">
    <name type="scientific">Amborella trichopoda</name>
    <dbReference type="NCBI Taxonomy" id="13333"/>
    <lineage>
        <taxon>Eukaryota</taxon>
        <taxon>Viridiplantae</taxon>
        <taxon>Streptophyta</taxon>
        <taxon>Embryophyta</taxon>
        <taxon>Tracheophyta</taxon>
        <taxon>Spermatophyta</taxon>
        <taxon>Magnoliopsida</taxon>
        <taxon>Amborellales</taxon>
        <taxon>Amborellaceae</taxon>
        <taxon>Amborella</taxon>
    </lineage>
</organism>
<reference evidence="2" key="1">
    <citation type="journal article" date="2013" name="Science">
        <title>The Amborella genome and the evolution of flowering plants.</title>
        <authorList>
            <consortium name="Amborella Genome Project"/>
        </authorList>
    </citation>
    <scope>NUCLEOTIDE SEQUENCE [LARGE SCALE GENOMIC DNA]</scope>
</reference>